<dbReference type="GO" id="GO:0022857">
    <property type="term" value="F:transmembrane transporter activity"/>
    <property type="evidence" value="ECO:0007669"/>
    <property type="project" value="InterPro"/>
</dbReference>
<name>A0A0K0E5Y1_STRER</name>
<dbReference type="Pfam" id="PF00083">
    <property type="entry name" value="Sugar_tr"/>
    <property type="match status" value="1"/>
</dbReference>
<feature type="transmembrane region" description="Helical" evidence="5">
    <location>
        <begin position="297"/>
        <end position="318"/>
    </location>
</feature>
<keyword evidence="4 5" id="KW-0472">Membrane</keyword>
<dbReference type="InterPro" id="IPR005828">
    <property type="entry name" value="MFS_sugar_transport-like"/>
</dbReference>
<feature type="transmembrane region" description="Helical" evidence="5">
    <location>
        <begin position="92"/>
        <end position="112"/>
    </location>
</feature>
<evidence type="ECO:0000256" key="2">
    <source>
        <dbReference type="ARBA" id="ARBA00022692"/>
    </source>
</evidence>
<feature type="domain" description="Major facilitator superfamily (MFS) profile" evidence="6">
    <location>
        <begin position="31"/>
        <end position="471"/>
    </location>
</feature>
<protein>
    <submittedName>
        <fullName evidence="8 9">MFS domain-containing protein</fullName>
    </submittedName>
</protein>
<keyword evidence="2 5" id="KW-0812">Transmembrane</keyword>
<feature type="transmembrane region" description="Helical" evidence="5">
    <location>
        <begin position="361"/>
        <end position="378"/>
    </location>
</feature>
<dbReference type="AlphaFoldDB" id="A0A0K0E5Y1"/>
<dbReference type="WBParaSite" id="TCONS_00013107.p1">
    <property type="protein sequence ID" value="TCONS_00013107.p1"/>
    <property type="gene ID" value="XLOC_008905"/>
</dbReference>
<dbReference type="GO" id="GO:0016020">
    <property type="term" value="C:membrane"/>
    <property type="evidence" value="ECO:0007669"/>
    <property type="project" value="UniProtKB-SubCell"/>
</dbReference>
<feature type="transmembrane region" description="Helical" evidence="5">
    <location>
        <begin position="177"/>
        <end position="200"/>
    </location>
</feature>
<evidence type="ECO:0000313" key="9">
    <source>
        <dbReference type="WBParaSite" id="TCONS_00013107.p1"/>
    </source>
</evidence>
<feature type="transmembrane region" description="Helical" evidence="5">
    <location>
        <begin position="384"/>
        <end position="407"/>
    </location>
</feature>
<evidence type="ECO:0000256" key="4">
    <source>
        <dbReference type="ARBA" id="ARBA00023136"/>
    </source>
</evidence>
<evidence type="ECO:0000256" key="1">
    <source>
        <dbReference type="ARBA" id="ARBA00004141"/>
    </source>
</evidence>
<feature type="transmembrane region" description="Helical" evidence="5">
    <location>
        <begin position="141"/>
        <end position="165"/>
    </location>
</feature>
<evidence type="ECO:0000313" key="7">
    <source>
        <dbReference type="Proteomes" id="UP000035681"/>
    </source>
</evidence>
<dbReference type="PANTHER" id="PTHR24064">
    <property type="entry name" value="SOLUTE CARRIER FAMILY 22 MEMBER"/>
    <property type="match status" value="1"/>
</dbReference>
<dbReference type="InterPro" id="IPR036259">
    <property type="entry name" value="MFS_trans_sf"/>
</dbReference>
<dbReference type="STRING" id="6248.A0A0K0E5Y1"/>
<feature type="transmembrane region" description="Helical" evidence="5">
    <location>
        <begin position="206"/>
        <end position="226"/>
    </location>
</feature>
<organism evidence="8">
    <name type="scientific">Strongyloides stercoralis</name>
    <name type="common">Threadworm</name>
    <dbReference type="NCBI Taxonomy" id="6248"/>
    <lineage>
        <taxon>Eukaryota</taxon>
        <taxon>Metazoa</taxon>
        <taxon>Ecdysozoa</taxon>
        <taxon>Nematoda</taxon>
        <taxon>Chromadorea</taxon>
        <taxon>Rhabditida</taxon>
        <taxon>Tylenchina</taxon>
        <taxon>Panagrolaimomorpha</taxon>
        <taxon>Strongyloidoidea</taxon>
        <taxon>Strongyloididae</taxon>
        <taxon>Strongyloides</taxon>
    </lineage>
</organism>
<dbReference type="Proteomes" id="UP000035681">
    <property type="component" value="Unplaced"/>
</dbReference>
<dbReference type="Gene3D" id="1.20.1250.20">
    <property type="entry name" value="MFS general substrate transporter like domains"/>
    <property type="match status" value="1"/>
</dbReference>
<keyword evidence="3 5" id="KW-1133">Transmembrane helix</keyword>
<feature type="transmembrane region" description="Helical" evidence="5">
    <location>
        <begin position="419"/>
        <end position="440"/>
    </location>
</feature>
<comment type="subcellular location">
    <subcellularLocation>
        <location evidence="1">Membrane</location>
        <topology evidence="1">Multi-pass membrane protein</topology>
    </subcellularLocation>
</comment>
<dbReference type="PROSITE" id="PS50850">
    <property type="entry name" value="MFS"/>
    <property type="match status" value="1"/>
</dbReference>
<accession>A0A0K0E5Y1</accession>
<feature type="transmembrane region" description="Helical" evidence="5">
    <location>
        <begin position="330"/>
        <end position="349"/>
    </location>
</feature>
<feature type="transmembrane region" description="Helical" evidence="5">
    <location>
        <begin position="119"/>
        <end position="135"/>
    </location>
</feature>
<evidence type="ECO:0000256" key="3">
    <source>
        <dbReference type="ARBA" id="ARBA00022989"/>
    </source>
</evidence>
<evidence type="ECO:0000256" key="5">
    <source>
        <dbReference type="SAM" id="Phobius"/>
    </source>
</evidence>
<dbReference type="InterPro" id="IPR020846">
    <property type="entry name" value="MFS_dom"/>
</dbReference>
<evidence type="ECO:0000259" key="6">
    <source>
        <dbReference type="PROSITE" id="PS50850"/>
    </source>
</evidence>
<keyword evidence="7" id="KW-1185">Reference proteome</keyword>
<evidence type="ECO:0000313" key="8">
    <source>
        <dbReference type="WBParaSite" id="SSTP_0000491600.1"/>
    </source>
</evidence>
<feature type="transmembrane region" description="Helical" evidence="5">
    <location>
        <begin position="24"/>
        <end position="44"/>
    </location>
</feature>
<proteinExistence type="predicted"/>
<dbReference type="WBParaSite" id="SSTP_0000491600.1">
    <property type="protein sequence ID" value="SSTP_0000491600.1"/>
    <property type="gene ID" value="SSTP_0000491600"/>
</dbReference>
<feature type="transmembrane region" description="Helical" evidence="5">
    <location>
        <begin position="446"/>
        <end position="466"/>
    </location>
</feature>
<sequence>MNKVFDESINYLPYQSVENLLQNYGCKSFFIIILYVLSSTSWALTSEVLFLPTFIMEKISCGGNDTFWCNRRLNNSISMSESFNLTNNDFTLFYQSFFIGNIIGATIQSYLADIYGRKLIALPCFVLSSLLGLLMTCFSKFIYILILRFIQGIILSNANGILFILASENAPLKSHPIIALLCNLMWAIGLILLVSIAYFFSNWRTIIIIVNTMVIVLSIILWFVLLESLHFLFEKKDKKNIEIWINKVNKFSKNKLEINIDAYIKKFHGINGEFQKSSYTNKSLSKVIKYYYLNKKYFIYLFLIFFIWFNEFLSYYLFTINAKELVGNPYINIILISLVEFPTSFLAPITIKKFGRKKSMIISFCTVAILQIILAFLPTNMEKLYYIIFLITKSFLALICILMFVYFSEIFPTEIRNSSIGFLLNSTYIGGIVGGSMCNSWNNYKFIYFISFSILSFVNAGLLYFLPNIDKELK</sequence>
<reference evidence="8" key="1">
    <citation type="submission" date="2015-08" db="UniProtKB">
        <authorList>
            <consortium name="WormBaseParasite"/>
        </authorList>
    </citation>
    <scope>IDENTIFICATION</scope>
</reference>
<dbReference type="SUPFAM" id="SSF103473">
    <property type="entry name" value="MFS general substrate transporter"/>
    <property type="match status" value="1"/>
</dbReference>